<feature type="compositionally biased region" description="Low complexity" evidence="1">
    <location>
        <begin position="930"/>
        <end position="948"/>
    </location>
</feature>
<feature type="region of interest" description="Disordered" evidence="1">
    <location>
        <begin position="930"/>
        <end position="957"/>
    </location>
</feature>
<sequence length="988" mass="107549">MKKKKFDLALIKLEEAERKVTRLYSVIDQVPASSVPPGAPRLPPGCGAFVSRTEFKNEPCPVHPDVVWSFFRGHSLPPPLPFSAASSCVTLLLLSRPQDGPRDLRDLELSSVTPRPPGLRSVPLQKVVTFPASYAGPKDHKKKRDESSDRARSAPDAQEPRRRKHGSCGRVLVRGCLPRAEQVQGSQSSATLTALVDHLVHAPVPTPAHDAQTYTKLRRERCQLQCDDERLRVTPVRKDEGFESDSESSGSACDESCCGTQDIKVISDHVLRLDQLIHEDGGSVGFASASDDTSSSATSSGAESEDDTPRSGGPHHPQPNQHTQVDAAGGVGDMFLMSDILYCHVAAATPRVVVVVVKDAGSSQVFAHVFQCLTEDAARSLYAHYKEASNKYKLNRYRNSKRKTELLKGEAAGQGGKVVSASGGGAKKGAKSLSHAVDGGGGRGSVRSVEARVLTGEKRGDSGHNVNVIEIRETQEDGEKLRPWNLVQHTDANGVTHIEIESGPCSLVSSSSEVSDFSSMASLATARSGQSAQPASLLAARPSSRAEAFSSSGGSEGGSVRGTSSCPSSLLSNGREVLVAGETDKKFRQRQPALLLREDLARQAWKAGEWRGDDSLRRSEKRRDEPAKEDKKRESRRDDHDGRSRRERYEGDRLLVREVTRATMEAMIPRITTDRQGRQRDHSRGRLRHSHNKGPAPPPPPRRHPNNPSLMLVPTKSGTENARAFYPKESHIVRGNKLVRVDYPAYPGGWMHQDVNNNPHHYNYYAGAAWLGPHEYHALRHRDPPITPEMRRRSRSKSPARRPMAHRYIDAVSTFSISQKLKDFSDAVFTSKKNNNNVANNVMGNSLSANCGQFSSINDTEVKGHQRSLSTASAPAGDGDGTLRPVIKKGRRPENSPQTRRVTFSAYATVQIRAADPPPVQQCVAVRSGLSTPPATAGATTASAQSRGASRRSEARGALRARGPTQTLLVTTSSFRSGLNLSYTLMSF</sequence>
<proteinExistence type="predicted"/>
<feature type="region of interest" description="Disordered" evidence="1">
    <location>
        <begin position="612"/>
        <end position="646"/>
    </location>
</feature>
<feature type="region of interest" description="Disordered" evidence="1">
    <location>
        <begin position="665"/>
        <end position="709"/>
    </location>
</feature>
<dbReference type="EMBL" id="QCYY01001845">
    <property type="protein sequence ID" value="ROT74798.1"/>
    <property type="molecule type" value="Genomic_DNA"/>
</dbReference>
<feature type="compositionally biased region" description="Low complexity" evidence="1">
    <location>
        <begin position="530"/>
        <end position="553"/>
    </location>
</feature>
<reference evidence="2 3" key="2">
    <citation type="submission" date="2019-01" db="EMBL/GenBank/DDBJ databases">
        <title>The decoding of complex shrimp genome reveals the adaptation for benthos swimmer, frequently molting mechanism and breeding impact on genome.</title>
        <authorList>
            <person name="Sun Y."/>
            <person name="Gao Y."/>
            <person name="Yu Y."/>
        </authorList>
    </citation>
    <scope>NUCLEOTIDE SEQUENCE [LARGE SCALE GENOMIC DNA]</scope>
    <source>
        <tissue evidence="2">Muscle</tissue>
    </source>
</reference>
<accession>A0A3R7PKH9</accession>
<feature type="region of interest" description="Disordered" evidence="1">
    <location>
        <begin position="527"/>
        <end position="571"/>
    </location>
</feature>
<feature type="region of interest" description="Disordered" evidence="1">
    <location>
        <begin position="867"/>
        <end position="897"/>
    </location>
</feature>
<evidence type="ECO:0000256" key="1">
    <source>
        <dbReference type="SAM" id="MobiDB-lite"/>
    </source>
</evidence>
<name>A0A3R7PKH9_PENVA</name>
<feature type="compositionally biased region" description="Low complexity" evidence="1">
    <location>
        <begin position="287"/>
        <end position="302"/>
    </location>
</feature>
<feature type="compositionally biased region" description="Basic and acidic residues" evidence="1">
    <location>
        <begin position="144"/>
        <end position="153"/>
    </location>
</feature>
<gene>
    <name evidence="2" type="ORF">C7M84_006693</name>
</gene>
<dbReference type="Proteomes" id="UP000283509">
    <property type="component" value="Unassembled WGS sequence"/>
</dbReference>
<protein>
    <submittedName>
        <fullName evidence="2">Uncharacterized protein</fullName>
    </submittedName>
</protein>
<feature type="compositionally biased region" description="Gly residues" evidence="1">
    <location>
        <begin position="417"/>
        <end position="427"/>
    </location>
</feature>
<reference evidence="2 3" key="1">
    <citation type="submission" date="2018-04" db="EMBL/GenBank/DDBJ databases">
        <authorList>
            <person name="Zhang X."/>
            <person name="Yuan J."/>
            <person name="Li F."/>
            <person name="Xiang J."/>
        </authorList>
    </citation>
    <scope>NUCLEOTIDE SEQUENCE [LARGE SCALE GENOMIC DNA]</scope>
    <source>
        <tissue evidence="2">Muscle</tissue>
    </source>
</reference>
<comment type="caution">
    <text evidence="2">The sequence shown here is derived from an EMBL/GenBank/DDBJ whole genome shotgun (WGS) entry which is preliminary data.</text>
</comment>
<organism evidence="2 3">
    <name type="scientific">Penaeus vannamei</name>
    <name type="common">Whiteleg shrimp</name>
    <name type="synonym">Litopenaeus vannamei</name>
    <dbReference type="NCBI Taxonomy" id="6689"/>
    <lineage>
        <taxon>Eukaryota</taxon>
        <taxon>Metazoa</taxon>
        <taxon>Ecdysozoa</taxon>
        <taxon>Arthropoda</taxon>
        <taxon>Crustacea</taxon>
        <taxon>Multicrustacea</taxon>
        <taxon>Malacostraca</taxon>
        <taxon>Eumalacostraca</taxon>
        <taxon>Eucarida</taxon>
        <taxon>Decapoda</taxon>
        <taxon>Dendrobranchiata</taxon>
        <taxon>Penaeoidea</taxon>
        <taxon>Penaeidae</taxon>
        <taxon>Penaeus</taxon>
    </lineage>
</organism>
<feature type="region of interest" description="Disordered" evidence="1">
    <location>
        <begin position="417"/>
        <end position="445"/>
    </location>
</feature>
<feature type="compositionally biased region" description="Basic and acidic residues" evidence="1">
    <location>
        <begin position="672"/>
        <end position="684"/>
    </location>
</feature>
<dbReference type="OrthoDB" id="8195288at2759"/>
<feature type="region of interest" description="Disordered" evidence="1">
    <location>
        <begin position="284"/>
        <end position="326"/>
    </location>
</feature>
<keyword evidence="3" id="KW-1185">Reference proteome</keyword>
<feature type="region of interest" description="Disordered" evidence="1">
    <location>
        <begin position="102"/>
        <end position="167"/>
    </location>
</feature>
<dbReference type="AlphaFoldDB" id="A0A3R7PKH9"/>
<evidence type="ECO:0000313" key="2">
    <source>
        <dbReference type="EMBL" id="ROT74798.1"/>
    </source>
</evidence>
<evidence type="ECO:0000313" key="3">
    <source>
        <dbReference type="Proteomes" id="UP000283509"/>
    </source>
</evidence>
<feature type="compositionally biased region" description="Basic residues" evidence="1">
    <location>
        <begin position="792"/>
        <end position="802"/>
    </location>
</feature>
<feature type="region of interest" description="Disordered" evidence="1">
    <location>
        <begin position="781"/>
        <end position="802"/>
    </location>
</feature>